<evidence type="ECO:0000313" key="4">
    <source>
        <dbReference type="EMBL" id="KHD08317.1"/>
    </source>
</evidence>
<feature type="domain" description="CBS" evidence="3">
    <location>
        <begin position="8"/>
        <end position="64"/>
    </location>
</feature>
<dbReference type="Gene3D" id="3.10.580.10">
    <property type="entry name" value="CBS-domain"/>
    <property type="match status" value="1"/>
</dbReference>
<dbReference type="Proteomes" id="UP000030428">
    <property type="component" value="Unassembled WGS sequence"/>
</dbReference>
<dbReference type="InterPro" id="IPR000644">
    <property type="entry name" value="CBS_dom"/>
</dbReference>
<dbReference type="AlphaFoldDB" id="A0A0A6PDB4"/>
<dbReference type="EMBL" id="JSZA02000020">
    <property type="protein sequence ID" value="KHD08317.1"/>
    <property type="molecule type" value="Genomic_DNA"/>
</dbReference>
<feature type="domain" description="CBS" evidence="3">
    <location>
        <begin position="83"/>
        <end position="141"/>
    </location>
</feature>
<dbReference type="Pfam" id="PF00571">
    <property type="entry name" value="CBS"/>
    <property type="match status" value="2"/>
</dbReference>
<reference evidence="4 5" key="1">
    <citation type="journal article" date="2016" name="Front. Microbiol.">
        <title>Single-Cell (Meta-)Genomics of a Dimorphic Candidatus Thiomargarita nelsonii Reveals Genomic Plasticity.</title>
        <authorList>
            <person name="Flood B.E."/>
            <person name="Fliss P."/>
            <person name="Jones D.S."/>
            <person name="Dick G.J."/>
            <person name="Jain S."/>
            <person name="Kaster A.K."/>
            <person name="Winkel M."/>
            <person name="Mussmann M."/>
            <person name="Bailey J."/>
        </authorList>
    </citation>
    <scope>NUCLEOTIDE SEQUENCE [LARGE SCALE GENOMIC DNA]</scope>
    <source>
        <strain evidence="4">Hydrate Ridge</strain>
    </source>
</reference>
<sequence>MTTVKDLMSHKLYTLKPSDTIHQARQLMLSKQIRHIPVVNEQGKFVGLLTKRDLLAISVSALAEIDTAEREELDASIPISEVMVSDVVVAQTEATLLEAAQSMLKQKHGCLPIFSGSQLVGILTEGDFVKLAIYLMEDQDKSSVSIH</sequence>
<protein>
    <recommendedName>
        <fullName evidence="3">CBS domain-containing protein</fullName>
    </recommendedName>
</protein>
<evidence type="ECO:0000313" key="5">
    <source>
        <dbReference type="Proteomes" id="UP000030428"/>
    </source>
</evidence>
<comment type="caution">
    <text evidence="4">The sequence shown here is derived from an EMBL/GenBank/DDBJ whole genome shotgun (WGS) entry which is preliminary data.</text>
</comment>
<name>A0A0A6PDB4_9GAMM</name>
<evidence type="ECO:0000259" key="3">
    <source>
        <dbReference type="PROSITE" id="PS51371"/>
    </source>
</evidence>
<proteinExistence type="predicted"/>
<dbReference type="CDD" id="cd04584">
    <property type="entry name" value="CBS_pair_AcuB_like"/>
    <property type="match status" value="1"/>
</dbReference>
<gene>
    <name evidence="4" type="ORF">PN36_07080</name>
</gene>
<keyword evidence="5" id="KW-1185">Reference proteome</keyword>
<organism evidence="4 5">
    <name type="scientific">Candidatus Thiomargarita nelsonii</name>
    <dbReference type="NCBI Taxonomy" id="1003181"/>
    <lineage>
        <taxon>Bacteria</taxon>
        <taxon>Pseudomonadati</taxon>
        <taxon>Pseudomonadota</taxon>
        <taxon>Gammaproteobacteria</taxon>
        <taxon>Thiotrichales</taxon>
        <taxon>Thiotrichaceae</taxon>
        <taxon>Thiomargarita</taxon>
    </lineage>
</organism>
<keyword evidence="1 2" id="KW-0129">CBS domain</keyword>
<dbReference type="InterPro" id="IPR046342">
    <property type="entry name" value="CBS_dom_sf"/>
</dbReference>
<evidence type="ECO:0000256" key="1">
    <source>
        <dbReference type="ARBA" id="ARBA00023122"/>
    </source>
</evidence>
<dbReference type="PANTHER" id="PTHR43080:SF2">
    <property type="entry name" value="CBS DOMAIN-CONTAINING PROTEIN"/>
    <property type="match status" value="1"/>
</dbReference>
<dbReference type="InterPro" id="IPR051257">
    <property type="entry name" value="Diverse_CBS-Domain"/>
</dbReference>
<dbReference type="PANTHER" id="PTHR43080">
    <property type="entry name" value="CBS DOMAIN-CONTAINING PROTEIN CBSX3, MITOCHONDRIAL"/>
    <property type="match status" value="1"/>
</dbReference>
<accession>A0A0A6PDB4</accession>
<evidence type="ECO:0000256" key="2">
    <source>
        <dbReference type="PROSITE-ProRule" id="PRU00703"/>
    </source>
</evidence>
<dbReference type="SUPFAM" id="SSF54631">
    <property type="entry name" value="CBS-domain pair"/>
    <property type="match status" value="1"/>
</dbReference>
<dbReference type="SMART" id="SM00116">
    <property type="entry name" value="CBS"/>
    <property type="match status" value="2"/>
</dbReference>
<dbReference type="PROSITE" id="PS51371">
    <property type="entry name" value="CBS"/>
    <property type="match status" value="2"/>
</dbReference>